<proteinExistence type="predicted"/>
<organism evidence="1 2">
    <name type="scientific">Hydrogenophaga bisanensis</name>
    <dbReference type="NCBI Taxonomy" id="439611"/>
    <lineage>
        <taxon>Bacteria</taxon>
        <taxon>Pseudomonadati</taxon>
        <taxon>Pseudomonadota</taxon>
        <taxon>Betaproteobacteria</taxon>
        <taxon>Burkholderiales</taxon>
        <taxon>Comamonadaceae</taxon>
        <taxon>Hydrogenophaga</taxon>
    </lineage>
</organism>
<protein>
    <recommendedName>
        <fullName evidence="3">Preprotein translocase subunit SecB</fullName>
    </recommendedName>
</protein>
<dbReference type="EMBL" id="JBHTBX010000003">
    <property type="protein sequence ID" value="MFC7434214.1"/>
    <property type="molecule type" value="Genomic_DNA"/>
</dbReference>
<dbReference type="Proteomes" id="UP001596495">
    <property type="component" value="Unassembled WGS sequence"/>
</dbReference>
<evidence type="ECO:0000313" key="1">
    <source>
        <dbReference type="EMBL" id="MFC7434214.1"/>
    </source>
</evidence>
<name>A0ABW2R7Z8_9BURK</name>
<sequence length="160" mass="17688">MRASPIQLLESFPEKVLVEAALLDQDEEQGQQAFEKVDLQIMRGIEPCSDFWKIDPPVSGVNDRTFRVTLGVKTPENKPAGGYSFEFVVSGIVACLPERVGDKAPIDVAFEYGLTILYGMIREQFSFLSARMQPGIRFLPTVSFMGEMAAKPLPAPDSSE</sequence>
<reference evidence="2" key="1">
    <citation type="journal article" date="2019" name="Int. J. Syst. Evol. Microbiol.">
        <title>The Global Catalogue of Microorganisms (GCM) 10K type strain sequencing project: providing services to taxonomists for standard genome sequencing and annotation.</title>
        <authorList>
            <consortium name="The Broad Institute Genomics Platform"/>
            <consortium name="The Broad Institute Genome Sequencing Center for Infectious Disease"/>
            <person name="Wu L."/>
            <person name="Ma J."/>
        </authorList>
    </citation>
    <scope>NUCLEOTIDE SEQUENCE [LARGE SCALE GENOMIC DNA]</scope>
    <source>
        <strain evidence="2">CCUG 54518</strain>
    </source>
</reference>
<evidence type="ECO:0008006" key="3">
    <source>
        <dbReference type="Google" id="ProtNLM"/>
    </source>
</evidence>
<keyword evidence="2" id="KW-1185">Reference proteome</keyword>
<dbReference type="RefSeq" id="WP_382255261.1">
    <property type="nucleotide sequence ID" value="NZ_JBHTBX010000003.1"/>
</dbReference>
<evidence type="ECO:0000313" key="2">
    <source>
        <dbReference type="Proteomes" id="UP001596495"/>
    </source>
</evidence>
<gene>
    <name evidence="1" type="ORF">ACFQNJ_06780</name>
</gene>
<comment type="caution">
    <text evidence="1">The sequence shown here is derived from an EMBL/GenBank/DDBJ whole genome shotgun (WGS) entry which is preliminary data.</text>
</comment>
<accession>A0ABW2R7Z8</accession>